<evidence type="ECO:0000313" key="1">
    <source>
        <dbReference type="EMBL" id="OGL87792.1"/>
    </source>
</evidence>
<proteinExistence type="predicted"/>
<reference evidence="1 2" key="1">
    <citation type="journal article" date="2016" name="Nat. Commun.">
        <title>Thousands of microbial genomes shed light on interconnected biogeochemical processes in an aquifer system.</title>
        <authorList>
            <person name="Anantharaman K."/>
            <person name="Brown C.T."/>
            <person name="Hug L.A."/>
            <person name="Sharon I."/>
            <person name="Castelle C.J."/>
            <person name="Probst A.J."/>
            <person name="Thomas B.C."/>
            <person name="Singh A."/>
            <person name="Wilkins M.J."/>
            <person name="Karaoz U."/>
            <person name="Brodie E.L."/>
            <person name="Williams K.H."/>
            <person name="Hubbard S.S."/>
            <person name="Banfield J.F."/>
        </authorList>
    </citation>
    <scope>NUCLEOTIDE SEQUENCE [LARGE SCALE GENOMIC DNA]</scope>
</reference>
<sequence>MTILQGLRLIERYGLPHPEWQFVRYSEELKIGRMRDYVGWTIRTVALIKSKKKWKNVFVNWIPKREVPARLDALQKQQEGEAIFVVYPSWTWKKAGAIMSEGMRVTIEGVYGSINDLSRKGKVHSQFLYHRHELQHKYGDQSFFAPEEKRVIRHACAQLMGKDLIAEFAVTTKNKLIFFRLEQLHEAARLLIEKYSPS</sequence>
<dbReference type="AlphaFoldDB" id="A0A1F7VB76"/>
<accession>A0A1F7VB76</accession>
<dbReference type="EMBL" id="MGER01000057">
    <property type="protein sequence ID" value="OGL87792.1"/>
    <property type="molecule type" value="Genomic_DNA"/>
</dbReference>
<evidence type="ECO:0000313" key="2">
    <source>
        <dbReference type="Proteomes" id="UP000178264"/>
    </source>
</evidence>
<name>A0A1F7VB76_9BACT</name>
<dbReference type="Proteomes" id="UP000178264">
    <property type="component" value="Unassembled WGS sequence"/>
</dbReference>
<organism evidence="1 2">
    <name type="scientific">Candidatus Uhrbacteria bacterium RIFCSPLOWO2_02_FULL_49_11</name>
    <dbReference type="NCBI Taxonomy" id="1802409"/>
    <lineage>
        <taxon>Bacteria</taxon>
        <taxon>Candidatus Uhriibacteriota</taxon>
    </lineage>
</organism>
<gene>
    <name evidence="1" type="ORF">A3I42_00925</name>
</gene>
<protein>
    <submittedName>
        <fullName evidence="1">Uncharacterized protein</fullName>
    </submittedName>
</protein>
<comment type="caution">
    <text evidence="1">The sequence shown here is derived from an EMBL/GenBank/DDBJ whole genome shotgun (WGS) entry which is preliminary data.</text>
</comment>